<dbReference type="Proteomes" id="UP001241747">
    <property type="component" value="Unassembled WGS sequence"/>
</dbReference>
<dbReference type="EMBL" id="JAUSVY010000002">
    <property type="protein sequence ID" value="MDQ0504041.1"/>
    <property type="molecule type" value="Genomic_DNA"/>
</dbReference>
<sequence>MTEIADDGAAAQAGAPTDQETQAPEQFQVPPDAIARWAALEEGVPLKITLTREDLDHLLLGLRSLAIGQSELVTALTGHINQDAQASARALLTADQMCVAAYNRINAFITVLMMAATPKGESPDQP</sequence>
<keyword evidence="3" id="KW-1185">Reference proteome</keyword>
<name>A0ABU0LA97_XANAG</name>
<gene>
    <name evidence="2" type="ORF">QOZ94_000815</name>
</gene>
<proteinExistence type="predicted"/>
<reference evidence="2 3" key="1">
    <citation type="submission" date="2023-07" db="EMBL/GenBank/DDBJ databases">
        <title>Genomic Encyclopedia of Type Strains, Phase IV (KMG-IV): sequencing the most valuable type-strain genomes for metagenomic binning, comparative biology and taxonomic classification.</title>
        <authorList>
            <person name="Goeker M."/>
        </authorList>
    </citation>
    <scope>NUCLEOTIDE SEQUENCE [LARGE SCALE GENOMIC DNA]</scope>
    <source>
        <strain evidence="2 3">DSM 3770</strain>
    </source>
</reference>
<organism evidence="2 3">
    <name type="scientific">Xanthobacter agilis</name>
    <dbReference type="NCBI Taxonomy" id="47492"/>
    <lineage>
        <taxon>Bacteria</taxon>
        <taxon>Pseudomonadati</taxon>
        <taxon>Pseudomonadota</taxon>
        <taxon>Alphaproteobacteria</taxon>
        <taxon>Hyphomicrobiales</taxon>
        <taxon>Xanthobacteraceae</taxon>
        <taxon>Xanthobacter</taxon>
    </lineage>
</organism>
<evidence type="ECO:0000313" key="2">
    <source>
        <dbReference type="EMBL" id="MDQ0504041.1"/>
    </source>
</evidence>
<feature type="region of interest" description="Disordered" evidence="1">
    <location>
        <begin position="1"/>
        <end position="26"/>
    </location>
</feature>
<evidence type="ECO:0000256" key="1">
    <source>
        <dbReference type="SAM" id="MobiDB-lite"/>
    </source>
</evidence>
<dbReference type="RefSeq" id="WP_237345162.1">
    <property type="nucleotide sequence ID" value="NZ_JABWGX010000008.1"/>
</dbReference>
<accession>A0ABU0LA97</accession>
<evidence type="ECO:0000313" key="3">
    <source>
        <dbReference type="Proteomes" id="UP001241747"/>
    </source>
</evidence>
<protein>
    <submittedName>
        <fullName evidence="2">Uncharacterized protein</fullName>
    </submittedName>
</protein>
<comment type="caution">
    <text evidence="2">The sequence shown here is derived from an EMBL/GenBank/DDBJ whole genome shotgun (WGS) entry which is preliminary data.</text>
</comment>